<proteinExistence type="inferred from homology"/>
<organism evidence="13 14">
    <name type="scientific">Desulfoglaeba alkanexedens ALDC</name>
    <dbReference type="NCBI Taxonomy" id="980445"/>
    <lineage>
        <taxon>Bacteria</taxon>
        <taxon>Pseudomonadati</taxon>
        <taxon>Thermodesulfobacteriota</taxon>
        <taxon>Syntrophobacteria</taxon>
        <taxon>Syntrophobacterales</taxon>
        <taxon>Syntrophobacteraceae</taxon>
        <taxon>Desulfoglaeba</taxon>
    </lineage>
</organism>
<keyword evidence="14" id="KW-1185">Reference proteome</keyword>
<keyword evidence="4" id="KW-0813">Transport</keyword>
<evidence type="ECO:0000256" key="5">
    <source>
        <dbReference type="ARBA" id="ARBA00022475"/>
    </source>
</evidence>
<evidence type="ECO:0000256" key="1">
    <source>
        <dbReference type="ARBA" id="ARBA00004413"/>
    </source>
</evidence>
<keyword evidence="6" id="KW-0145">Chemotaxis</keyword>
<dbReference type="InterPro" id="IPR012823">
    <property type="entry name" value="Flagell_FliJ"/>
</dbReference>
<comment type="similarity">
    <text evidence="2">Belongs to the FliJ family.</text>
</comment>
<dbReference type="AlphaFoldDB" id="A0A4P8L3G9"/>
<dbReference type="Pfam" id="PF02050">
    <property type="entry name" value="FliJ"/>
    <property type="match status" value="1"/>
</dbReference>
<gene>
    <name evidence="13" type="ORF">FDQ92_03405</name>
</gene>
<evidence type="ECO:0000256" key="8">
    <source>
        <dbReference type="ARBA" id="ARBA00022927"/>
    </source>
</evidence>
<protein>
    <recommendedName>
        <fullName evidence="3">Flagellar FliJ protein</fullName>
    </recommendedName>
</protein>
<name>A0A4P8L3G9_9BACT</name>
<dbReference type="GO" id="GO:0071973">
    <property type="term" value="P:bacterial-type flagellum-dependent cell motility"/>
    <property type="evidence" value="ECO:0007669"/>
    <property type="project" value="InterPro"/>
</dbReference>
<dbReference type="RefSeq" id="WP_137423281.1">
    <property type="nucleotide sequence ID" value="NZ_CP040098.1"/>
</dbReference>
<sequence>MTFHFRFEATLKRQEGLFQEARMAFARARRKVLELQERKSRFRSDIWKQKELLSDQQRRGMNVSYYLAFTEHLAGLEHKLHTLEEELLRARKDLDNKHRELLACEMQLKQLEHLKTRDLEAYRNGVRKAEQKQLDELSGGRGVRAQDESQI</sequence>
<comment type="subcellular location">
    <subcellularLocation>
        <location evidence="1">Cell membrane</location>
        <topology evidence="1">Peripheral membrane protein</topology>
        <orientation evidence="1">Cytoplasmic side</orientation>
    </subcellularLocation>
</comment>
<evidence type="ECO:0000256" key="11">
    <source>
        <dbReference type="SAM" id="Coils"/>
    </source>
</evidence>
<reference evidence="13 14" key="1">
    <citation type="submission" date="2019-05" db="EMBL/GenBank/DDBJ databases">
        <title>The Complete Genome Sequence of the n-alkane-degrading Desulfoglaeba alkanexedens ALDC reveals multiple alkylsuccinate synthase gene clusters.</title>
        <authorList>
            <person name="Callaghan A.V."/>
            <person name="Davidova I.A."/>
            <person name="Duncan K.E."/>
            <person name="Morris B."/>
            <person name="McInerney M.J."/>
        </authorList>
    </citation>
    <scope>NUCLEOTIDE SEQUENCE [LARGE SCALE GENOMIC DNA]</scope>
    <source>
        <strain evidence="13 14">ALDC</strain>
    </source>
</reference>
<accession>A0A4P8L3G9</accession>
<evidence type="ECO:0000256" key="7">
    <source>
        <dbReference type="ARBA" id="ARBA00022795"/>
    </source>
</evidence>
<dbReference type="Proteomes" id="UP000298602">
    <property type="component" value="Chromosome"/>
</dbReference>
<keyword evidence="5" id="KW-1003">Cell membrane</keyword>
<evidence type="ECO:0000256" key="9">
    <source>
        <dbReference type="ARBA" id="ARBA00023136"/>
    </source>
</evidence>
<dbReference type="GO" id="GO:0044781">
    <property type="term" value="P:bacterial-type flagellum organization"/>
    <property type="evidence" value="ECO:0007669"/>
    <property type="project" value="UniProtKB-KW"/>
</dbReference>
<reference evidence="13 14" key="2">
    <citation type="submission" date="2019-05" db="EMBL/GenBank/DDBJ databases">
        <authorList>
            <person name="Suflita J.M."/>
            <person name="Marks C.R."/>
        </authorList>
    </citation>
    <scope>NUCLEOTIDE SEQUENCE [LARGE SCALE GENOMIC DNA]</scope>
    <source>
        <strain evidence="13 14">ALDC</strain>
    </source>
</reference>
<evidence type="ECO:0000313" key="13">
    <source>
        <dbReference type="EMBL" id="QCQ21312.1"/>
    </source>
</evidence>
<dbReference type="KEGG" id="dax:FDQ92_03405"/>
<evidence type="ECO:0000256" key="10">
    <source>
        <dbReference type="ARBA" id="ARBA00023225"/>
    </source>
</evidence>
<evidence type="ECO:0000256" key="2">
    <source>
        <dbReference type="ARBA" id="ARBA00010004"/>
    </source>
</evidence>
<keyword evidence="10" id="KW-1006">Bacterial flagellum protein export</keyword>
<dbReference type="Gene3D" id="1.10.287.1700">
    <property type="match status" value="1"/>
</dbReference>
<evidence type="ECO:0000256" key="4">
    <source>
        <dbReference type="ARBA" id="ARBA00022448"/>
    </source>
</evidence>
<dbReference type="InterPro" id="IPR053716">
    <property type="entry name" value="Flag_assembly_chemotaxis_eff"/>
</dbReference>
<evidence type="ECO:0000256" key="6">
    <source>
        <dbReference type="ARBA" id="ARBA00022500"/>
    </source>
</evidence>
<dbReference type="GO" id="GO:0006935">
    <property type="term" value="P:chemotaxis"/>
    <property type="evidence" value="ECO:0007669"/>
    <property type="project" value="UniProtKB-KW"/>
</dbReference>
<evidence type="ECO:0000256" key="3">
    <source>
        <dbReference type="ARBA" id="ARBA00020392"/>
    </source>
</evidence>
<dbReference type="GO" id="GO:0005886">
    <property type="term" value="C:plasma membrane"/>
    <property type="evidence" value="ECO:0007669"/>
    <property type="project" value="UniProtKB-SubCell"/>
</dbReference>
<feature type="coiled-coil region" evidence="11">
    <location>
        <begin position="73"/>
        <end position="114"/>
    </location>
</feature>
<dbReference type="GO" id="GO:0015031">
    <property type="term" value="P:protein transport"/>
    <property type="evidence" value="ECO:0007669"/>
    <property type="project" value="UniProtKB-KW"/>
</dbReference>
<keyword evidence="8" id="KW-0653">Protein transport</keyword>
<keyword evidence="7" id="KW-1005">Bacterial flagellum biogenesis</keyword>
<evidence type="ECO:0000256" key="12">
    <source>
        <dbReference type="SAM" id="MobiDB-lite"/>
    </source>
</evidence>
<keyword evidence="9" id="KW-0472">Membrane</keyword>
<dbReference type="GO" id="GO:0009288">
    <property type="term" value="C:bacterial-type flagellum"/>
    <property type="evidence" value="ECO:0007669"/>
    <property type="project" value="InterPro"/>
</dbReference>
<dbReference type="EMBL" id="CP040098">
    <property type="protein sequence ID" value="QCQ21312.1"/>
    <property type="molecule type" value="Genomic_DNA"/>
</dbReference>
<keyword evidence="11" id="KW-0175">Coiled coil</keyword>
<evidence type="ECO:0000313" key="14">
    <source>
        <dbReference type="Proteomes" id="UP000298602"/>
    </source>
</evidence>
<feature type="region of interest" description="Disordered" evidence="12">
    <location>
        <begin position="130"/>
        <end position="151"/>
    </location>
</feature>